<dbReference type="NCBIfam" id="TIGR03605">
    <property type="entry name" value="antibiot_sagB"/>
    <property type="match status" value="1"/>
</dbReference>
<dbReference type="EMBL" id="JAGGKS010000002">
    <property type="protein sequence ID" value="MBP1925151.1"/>
    <property type="molecule type" value="Genomic_DNA"/>
</dbReference>
<gene>
    <name evidence="3" type="ORF">J2Z76_001008</name>
</gene>
<dbReference type="Proteomes" id="UP001519342">
    <property type="component" value="Unassembled WGS sequence"/>
</dbReference>
<evidence type="ECO:0000256" key="1">
    <source>
        <dbReference type="SAM" id="MobiDB-lite"/>
    </source>
</evidence>
<keyword evidence="4" id="KW-1185">Reference proteome</keyword>
<evidence type="ECO:0000259" key="2">
    <source>
        <dbReference type="Pfam" id="PF00881"/>
    </source>
</evidence>
<feature type="domain" description="Nitroreductase" evidence="2">
    <location>
        <begin position="70"/>
        <end position="251"/>
    </location>
</feature>
<evidence type="ECO:0000313" key="4">
    <source>
        <dbReference type="Proteomes" id="UP001519342"/>
    </source>
</evidence>
<dbReference type="PANTHER" id="PTHR43745">
    <property type="entry name" value="NITROREDUCTASE MJ1384-RELATED"/>
    <property type="match status" value="1"/>
</dbReference>
<dbReference type="RefSeq" id="WP_209510892.1">
    <property type="nucleotide sequence ID" value="NZ_JAGGKS010000002.1"/>
</dbReference>
<feature type="region of interest" description="Disordered" evidence="1">
    <location>
        <begin position="25"/>
        <end position="46"/>
    </location>
</feature>
<accession>A0ABS4GBT0</accession>
<dbReference type="SUPFAM" id="SSF55469">
    <property type="entry name" value="FMN-dependent nitroreductase-like"/>
    <property type="match status" value="1"/>
</dbReference>
<dbReference type="InterPro" id="IPR052544">
    <property type="entry name" value="Bacteriocin_Proc_Enz"/>
</dbReference>
<dbReference type="InterPro" id="IPR029479">
    <property type="entry name" value="Nitroreductase"/>
</dbReference>
<proteinExistence type="predicted"/>
<dbReference type="Pfam" id="PF00881">
    <property type="entry name" value="Nitroreductase"/>
    <property type="match status" value="1"/>
</dbReference>
<dbReference type="CDD" id="cd02142">
    <property type="entry name" value="McbC_SagB-like_oxidoreductase"/>
    <property type="match status" value="1"/>
</dbReference>
<organism evidence="3 4">
    <name type="scientific">Sedimentibacter acidaminivorans</name>
    <dbReference type="NCBI Taxonomy" id="913099"/>
    <lineage>
        <taxon>Bacteria</taxon>
        <taxon>Bacillati</taxon>
        <taxon>Bacillota</taxon>
        <taxon>Tissierellia</taxon>
        <taxon>Sedimentibacter</taxon>
    </lineage>
</organism>
<dbReference type="PANTHER" id="PTHR43745:SF2">
    <property type="entry name" value="NITROREDUCTASE MJ1384-RELATED"/>
    <property type="match status" value="1"/>
</dbReference>
<dbReference type="InterPro" id="IPR000415">
    <property type="entry name" value="Nitroreductase-like"/>
</dbReference>
<protein>
    <submittedName>
        <fullName evidence="3">SagB-type dehydrogenase family enzyme</fullName>
    </submittedName>
</protein>
<dbReference type="Gene3D" id="3.40.109.10">
    <property type="entry name" value="NADH Oxidase"/>
    <property type="match status" value="1"/>
</dbReference>
<name>A0ABS4GBT0_9FIRM</name>
<sequence>MENNQHIKNKIHSNREFMKSKFAEEGYESDQQKQLPQPPLTKAPIGNNSIKLTKEFSSLIKESDYLKLVQERKSQRVYKKESITLDQLSFLLWTTQGIKEIKGDNYATIRTVPSAGARHAFETYLAVLNVDGLEKGIYHYLPLDHSIELITEVDDIENKVSNSLCEQKFAAKSAVVFYYSAVAYRSEWRYVLESHKVMLIDAGHVMQNLYLSCGAIGCGTCAIAAFNQELADNLLKLNGKDEFVIYAAPIGNV</sequence>
<reference evidence="3 4" key="1">
    <citation type="submission" date="2021-03" db="EMBL/GenBank/DDBJ databases">
        <title>Genomic Encyclopedia of Type Strains, Phase IV (KMG-IV): sequencing the most valuable type-strain genomes for metagenomic binning, comparative biology and taxonomic classification.</title>
        <authorList>
            <person name="Goeker M."/>
        </authorList>
    </citation>
    <scope>NUCLEOTIDE SEQUENCE [LARGE SCALE GENOMIC DNA]</scope>
    <source>
        <strain evidence="3 4">DSM 24004</strain>
    </source>
</reference>
<dbReference type="InterPro" id="IPR020051">
    <property type="entry name" value="SagB-type_dehydrogenase"/>
</dbReference>
<comment type="caution">
    <text evidence="3">The sequence shown here is derived from an EMBL/GenBank/DDBJ whole genome shotgun (WGS) entry which is preliminary data.</text>
</comment>
<evidence type="ECO:0000313" key="3">
    <source>
        <dbReference type="EMBL" id="MBP1925151.1"/>
    </source>
</evidence>